<dbReference type="Pfam" id="PF02567">
    <property type="entry name" value="PhzC-PhzF"/>
    <property type="match status" value="1"/>
</dbReference>
<comment type="caution">
    <text evidence="3">The sequence shown here is derived from an EMBL/GenBank/DDBJ whole genome shotgun (WGS) entry which is preliminary data.</text>
</comment>
<dbReference type="InterPro" id="IPR003719">
    <property type="entry name" value="Phenazine_PhzF-like"/>
</dbReference>
<dbReference type="AlphaFoldDB" id="A0A2R6RHY1"/>
<sequence length="292" mass="31556">MALPFYIVNAFTTNPYGGNPAGVVLLKEPLETEILQQIAKNFNQPMVSFIWPVAEDLSHDPQSAIFNIRWFNASLEVPLCGHASLATAGALFALNLLPPTVNTVRFQTTTGRVVSASRTGDWVELSLAAATTRVPSQDEVDRLTKITRKGLDKDVTVNYVGIGGEGFESYVMVEIDQADDLAGCKPDPGAFLETGYTVNIVTSSDSDSDVNFISRMFAPAASATIPEDPVCGSAHCLLTPYWAHKLGLNDAPMVAKQVSERGGDLRVRWRGPEKLISLGGQSRITMKGDLLL</sequence>
<dbReference type="Gene3D" id="3.10.310.10">
    <property type="entry name" value="Diaminopimelate Epimerase, Chain A, domain 1"/>
    <property type="match status" value="2"/>
</dbReference>
<evidence type="ECO:0000256" key="1">
    <source>
        <dbReference type="ARBA" id="ARBA00008270"/>
    </source>
</evidence>
<evidence type="ECO:0000313" key="3">
    <source>
        <dbReference type="EMBL" id="PSS29608.1"/>
    </source>
</evidence>
<keyword evidence="2" id="KW-0413">Isomerase</keyword>
<dbReference type="Proteomes" id="UP000186601">
    <property type="component" value="Unassembled WGS sequence"/>
</dbReference>
<comment type="similarity">
    <text evidence="1">Belongs to the PhzF family.</text>
</comment>
<organism evidence="3 4">
    <name type="scientific">Hermanssonia centrifuga</name>
    <dbReference type="NCBI Taxonomy" id="98765"/>
    <lineage>
        <taxon>Eukaryota</taxon>
        <taxon>Fungi</taxon>
        <taxon>Dikarya</taxon>
        <taxon>Basidiomycota</taxon>
        <taxon>Agaricomycotina</taxon>
        <taxon>Agaricomycetes</taxon>
        <taxon>Polyporales</taxon>
        <taxon>Meruliaceae</taxon>
        <taxon>Hermanssonia</taxon>
    </lineage>
</organism>
<reference evidence="3 4" key="1">
    <citation type="submission" date="2018-02" db="EMBL/GenBank/DDBJ databases">
        <title>Genome sequence of the basidiomycete white-rot fungus Phlebia centrifuga.</title>
        <authorList>
            <person name="Granchi Z."/>
            <person name="Peng M."/>
            <person name="de Vries R.P."/>
            <person name="Hilden K."/>
            <person name="Makela M.R."/>
            <person name="Grigoriev I."/>
            <person name="Riley R."/>
        </authorList>
    </citation>
    <scope>NUCLEOTIDE SEQUENCE [LARGE SCALE GENOMIC DNA]</scope>
    <source>
        <strain evidence="3 4">FBCC195</strain>
    </source>
</reference>
<gene>
    <name evidence="3" type="ORF">PHLCEN_2v2756</name>
</gene>
<dbReference type="PANTHER" id="PTHR13774">
    <property type="entry name" value="PHENAZINE BIOSYNTHESIS PROTEIN"/>
    <property type="match status" value="1"/>
</dbReference>
<evidence type="ECO:0000256" key="2">
    <source>
        <dbReference type="ARBA" id="ARBA00023235"/>
    </source>
</evidence>
<dbReference type="PIRSF" id="PIRSF016184">
    <property type="entry name" value="PhzC_PhzF"/>
    <property type="match status" value="1"/>
</dbReference>
<dbReference type="GO" id="GO:0016853">
    <property type="term" value="F:isomerase activity"/>
    <property type="evidence" value="ECO:0007669"/>
    <property type="project" value="UniProtKB-KW"/>
</dbReference>
<dbReference type="OrthoDB" id="75169at2759"/>
<protein>
    <recommendedName>
        <fullName evidence="5">Diaminopimelate epimerase-like protein</fullName>
    </recommendedName>
</protein>
<dbReference type="NCBIfam" id="TIGR00654">
    <property type="entry name" value="PhzF_family"/>
    <property type="match status" value="1"/>
</dbReference>
<dbReference type="PANTHER" id="PTHR13774:SF17">
    <property type="entry name" value="PHENAZINE BIOSYNTHESIS-LIKE DOMAIN-CONTAINING PROTEIN"/>
    <property type="match status" value="1"/>
</dbReference>
<proteinExistence type="inferred from homology"/>
<keyword evidence="4" id="KW-1185">Reference proteome</keyword>
<dbReference type="GO" id="GO:0005737">
    <property type="term" value="C:cytoplasm"/>
    <property type="evidence" value="ECO:0007669"/>
    <property type="project" value="TreeGrafter"/>
</dbReference>
<dbReference type="EMBL" id="MLYV02000256">
    <property type="protein sequence ID" value="PSS29608.1"/>
    <property type="molecule type" value="Genomic_DNA"/>
</dbReference>
<dbReference type="SUPFAM" id="SSF54506">
    <property type="entry name" value="Diaminopimelate epimerase-like"/>
    <property type="match status" value="1"/>
</dbReference>
<evidence type="ECO:0008006" key="5">
    <source>
        <dbReference type="Google" id="ProtNLM"/>
    </source>
</evidence>
<name>A0A2R6RHY1_9APHY</name>
<evidence type="ECO:0000313" key="4">
    <source>
        <dbReference type="Proteomes" id="UP000186601"/>
    </source>
</evidence>
<accession>A0A2R6RHY1</accession>
<dbReference type="STRING" id="98765.A0A2R6RHY1"/>